<organism evidence="1 2">
    <name type="scientific">Cajanus cajan</name>
    <name type="common">Pigeon pea</name>
    <name type="synonym">Cajanus indicus</name>
    <dbReference type="NCBI Taxonomy" id="3821"/>
    <lineage>
        <taxon>Eukaryota</taxon>
        <taxon>Viridiplantae</taxon>
        <taxon>Streptophyta</taxon>
        <taxon>Embryophyta</taxon>
        <taxon>Tracheophyta</taxon>
        <taxon>Spermatophyta</taxon>
        <taxon>Magnoliopsida</taxon>
        <taxon>eudicotyledons</taxon>
        <taxon>Gunneridae</taxon>
        <taxon>Pentapetalae</taxon>
        <taxon>rosids</taxon>
        <taxon>fabids</taxon>
        <taxon>Fabales</taxon>
        <taxon>Fabaceae</taxon>
        <taxon>Papilionoideae</taxon>
        <taxon>50 kb inversion clade</taxon>
        <taxon>NPAAA clade</taxon>
        <taxon>indigoferoid/millettioid clade</taxon>
        <taxon>Phaseoleae</taxon>
        <taxon>Cajanus</taxon>
    </lineage>
</organism>
<evidence type="ECO:0000313" key="2">
    <source>
        <dbReference type="Proteomes" id="UP000075243"/>
    </source>
</evidence>
<dbReference type="PANTHER" id="PTHR47718:SF7">
    <property type="entry name" value="PROTEIN FAR1-RELATED SEQUENCE"/>
    <property type="match status" value="1"/>
</dbReference>
<feature type="non-terminal residue" evidence="1">
    <location>
        <position position="1"/>
    </location>
</feature>
<dbReference type="Proteomes" id="UP000075243">
    <property type="component" value="Unassembled WGS sequence"/>
</dbReference>
<comment type="caution">
    <text evidence="1">The sequence shown here is derived from an EMBL/GenBank/DDBJ whole genome shotgun (WGS) entry which is preliminary data.</text>
</comment>
<name>A0A151UHA0_CAJCA</name>
<accession>A0A151UHA0</accession>
<dbReference type="Gramene" id="C.cajan_45965.t">
    <property type="protein sequence ID" value="C.cajan_45965.t"/>
    <property type="gene ID" value="C.cajan_45965"/>
</dbReference>
<gene>
    <name evidence="1" type="ORF">KK1_048580</name>
</gene>
<protein>
    <submittedName>
        <fullName evidence="1">Uncharacterized protein</fullName>
    </submittedName>
</protein>
<sequence length="146" mass="17157">RKDIYNQIGRDVVAFDATYLLEQLNHVMKGKAPTSLITDGDIVIKNAIKILLSMAFFVGIRTTSRCEAFYSHLGKFVNYRQCLFEFVKQFCRFLTYFWFKEVGADFKLNYGDVVLQTKLHSFERSTLRVFIKELFSCLDIFCQEHH</sequence>
<dbReference type="EMBL" id="AGCT01057285">
    <property type="protein sequence ID" value="KYP78683.1"/>
    <property type="molecule type" value="Genomic_DNA"/>
</dbReference>
<evidence type="ECO:0000313" key="1">
    <source>
        <dbReference type="EMBL" id="KYP78683.1"/>
    </source>
</evidence>
<proteinExistence type="predicted"/>
<reference evidence="1" key="1">
    <citation type="journal article" date="2012" name="Nat. Biotechnol.">
        <title>Draft genome sequence of pigeonpea (Cajanus cajan), an orphan legume crop of resource-poor farmers.</title>
        <authorList>
            <person name="Varshney R.K."/>
            <person name="Chen W."/>
            <person name="Li Y."/>
            <person name="Bharti A.K."/>
            <person name="Saxena R.K."/>
            <person name="Schlueter J.A."/>
            <person name="Donoghue M.T."/>
            <person name="Azam S."/>
            <person name="Fan G."/>
            <person name="Whaley A.M."/>
            <person name="Farmer A.D."/>
            <person name="Sheridan J."/>
            <person name="Iwata A."/>
            <person name="Tuteja R."/>
            <person name="Penmetsa R.V."/>
            <person name="Wu W."/>
            <person name="Upadhyaya H.D."/>
            <person name="Yang S.P."/>
            <person name="Shah T."/>
            <person name="Saxena K.B."/>
            <person name="Michael T."/>
            <person name="McCombie W.R."/>
            <person name="Yang B."/>
            <person name="Zhang G."/>
            <person name="Yang H."/>
            <person name="Wang J."/>
            <person name="Spillane C."/>
            <person name="Cook D.R."/>
            <person name="May G.D."/>
            <person name="Xu X."/>
            <person name="Jackson S.A."/>
        </authorList>
    </citation>
    <scope>NUCLEOTIDE SEQUENCE [LARGE SCALE GENOMIC DNA]</scope>
</reference>
<dbReference type="AlphaFoldDB" id="A0A151UHA0"/>
<keyword evidence="2" id="KW-1185">Reference proteome</keyword>
<dbReference type="PANTHER" id="PTHR47718">
    <property type="entry name" value="OS01G0519700 PROTEIN"/>
    <property type="match status" value="1"/>
</dbReference>